<sequence>MNILDEIRNRAVAPTVAPREDVLAPQQQDLPKSDVDVTSTADSSVSELTKLEEQLANFPEIAPRVPVRLEAAIKEELDELCNREKITVETLLEAFYVTCKEKDSVMKQVIKEAKKRLKSRKEAGNIRSSMTRLANLAKKLK</sequence>
<proteinExistence type="predicted"/>
<evidence type="ECO:0000313" key="2">
    <source>
        <dbReference type="EMBL" id="MBW4565655.1"/>
    </source>
</evidence>
<evidence type="ECO:0000256" key="1">
    <source>
        <dbReference type="SAM" id="MobiDB-lite"/>
    </source>
</evidence>
<name>A0A951UKP3_9NOST</name>
<reference evidence="2" key="2">
    <citation type="journal article" date="2022" name="Microbiol. Resour. Announc.">
        <title>Metagenome Sequencing to Explore Phylogenomics of Terrestrial Cyanobacteria.</title>
        <authorList>
            <person name="Ward R.D."/>
            <person name="Stajich J.E."/>
            <person name="Johansen J.R."/>
            <person name="Huntemann M."/>
            <person name="Clum A."/>
            <person name="Foster B."/>
            <person name="Foster B."/>
            <person name="Roux S."/>
            <person name="Palaniappan K."/>
            <person name="Varghese N."/>
            <person name="Mukherjee S."/>
            <person name="Reddy T.B.K."/>
            <person name="Daum C."/>
            <person name="Copeland A."/>
            <person name="Chen I.A."/>
            <person name="Ivanova N.N."/>
            <person name="Kyrpides N.C."/>
            <person name="Shapiro N."/>
            <person name="Eloe-Fadrosh E.A."/>
            <person name="Pietrasiak N."/>
        </authorList>
    </citation>
    <scope>NUCLEOTIDE SEQUENCE</scope>
    <source>
        <strain evidence="2">JT2-VF2</strain>
    </source>
</reference>
<dbReference type="EMBL" id="JAHHHN010000043">
    <property type="protein sequence ID" value="MBW4565655.1"/>
    <property type="molecule type" value="Genomic_DNA"/>
</dbReference>
<dbReference type="Pfam" id="PF26392">
    <property type="entry name" value="McdB"/>
    <property type="match status" value="1"/>
</dbReference>
<feature type="region of interest" description="Disordered" evidence="1">
    <location>
        <begin position="18"/>
        <end position="41"/>
    </location>
</feature>
<accession>A0A951UKP3</accession>
<comment type="caution">
    <text evidence="2">The sequence shown here is derived from an EMBL/GenBank/DDBJ whole genome shotgun (WGS) entry which is preliminary data.</text>
</comment>
<reference evidence="2" key="1">
    <citation type="submission" date="2021-05" db="EMBL/GenBank/DDBJ databases">
        <authorList>
            <person name="Pietrasiak N."/>
            <person name="Ward R."/>
            <person name="Stajich J.E."/>
            <person name="Kurbessoian T."/>
        </authorList>
    </citation>
    <scope>NUCLEOTIDE SEQUENCE</scope>
    <source>
        <strain evidence="2">JT2-VF2</strain>
    </source>
</reference>
<dbReference type="Proteomes" id="UP000715781">
    <property type="component" value="Unassembled WGS sequence"/>
</dbReference>
<organism evidence="2 3">
    <name type="scientific">Mojavia pulchra JT2-VF2</name>
    <dbReference type="NCBI Taxonomy" id="287848"/>
    <lineage>
        <taxon>Bacteria</taxon>
        <taxon>Bacillati</taxon>
        <taxon>Cyanobacteriota</taxon>
        <taxon>Cyanophyceae</taxon>
        <taxon>Nostocales</taxon>
        <taxon>Nostocaceae</taxon>
    </lineage>
</organism>
<dbReference type="CDD" id="cd21138">
    <property type="entry name" value="McdB-like"/>
    <property type="match status" value="1"/>
</dbReference>
<gene>
    <name evidence="2" type="ORF">KME32_32155</name>
</gene>
<dbReference type="InterPro" id="IPR049816">
    <property type="entry name" value="McdB"/>
</dbReference>
<protein>
    <submittedName>
        <fullName evidence="2">Uncharacterized protein</fullName>
    </submittedName>
</protein>
<evidence type="ECO:0000313" key="3">
    <source>
        <dbReference type="Proteomes" id="UP000715781"/>
    </source>
</evidence>
<dbReference type="AlphaFoldDB" id="A0A951UKP3"/>